<evidence type="ECO:0000313" key="2">
    <source>
        <dbReference type="EMBL" id="HGL41195.1"/>
    </source>
</evidence>
<sequence length="382" mass="41974">MLIHLAVCGIGLGHATRSYAVAEELWRRGHTLTFSSYGQGFEFLSKNGCEPAHVPSVGYGVGVDGAISVKKTIVYNLFLPVKVAAQTLAEISIIADADVVVSDTRASAILAAKLRRKPVATILNQYNLLLQSEKHQRAAEFIQPMLQAPQLVWNLSDKIIIPDLPPPYTLSEHTLQLPSKLTTNVVYTGPLTKPILHSRQQIEEIRSVHGALDKPFVLLVFSGGVEEKRALVEWFNMFGEKLSSDFVYVMSTAEPSAKTDRRLGPLHIRSWIPDLDLYIEAADLVVCRGGLTLLLKCILYGKPMVVIPPPQHGEQLANAVKAEKMGVAKMVDQKNLSPENFEKAVKSLLRNEEVAERVENLSEIAWSCGGVAEAADSVESLY</sequence>
<dbReference type="EMBL" id="DRXG01000078">
    <property type="protein sequence ID" value="HHN52368.1"/>
    <property type="molecule type" value="Genomic_DNA"/>
</dbReference>
<dbReference type="PANTHER" id="PTHR21015">
    <property type="entry name" value="UDP-N-ACETYLGLUCOSAMINE--N-ACETYLMURAMYL-(PENTAPEPTIDE) PYROPHOSPHORYL-UNDECAPRENOL N-ACETYLGLUCOSAMINE TRANSFERASE 1"/>
    <property type="match status" value="1"/>
</dbReference>
<reference evidence="3" key="1">
    <citation type="journal article" date="2020" name="mSystems">
        <title>Genome- and Community-Level Interaction Insights into Carbon Utilization and Element Cycling Functions of Hydrothermarchaeota in Hydrothermal Sediment.</title>
        <authorList>
            <person name="Zhou Z."/>
            <person name="Liu Y."/>
            <person name="Xu W."/>
            <person name="Pan J."/>
            <person name="Luo Z.H."/>
            <person name="Li M."/>
        </authorList>
    </citation>
    <scope>NUCLEOTIDE SEQUENCE [LARGE SCALE GENOMIC DNA]</scope>
    <source>
        <strain evidence="4">SpSt-1073</strain>
        <strain evidence="3">SpSt-613</strain>
        <strain evidence="2">SpSt-669</strain>
    </source>
</reference>
<evidence type="ECO:0000313" key="3">
    <source>
        <dbReference type="EMBL" id="HGN89524.1"/>
    </source>
</evidence>
<comment type="similarity">
    <text evidence="1">Belongs to the glycosyltransferase 28 family.</text>
</comment>
<protein>
    <recommendedName>
        <fullName evidence="5">Glycosyl transferase family 28 C-terminal domain-containing protein</fullName>
    </recommendedName>
</protein>
<evidence type="ECO:0008006" key="5">
    <source>
        <dbReference type="Google" id="ProtNLM"/>
    </source>
</evidence>
<comment type="caution">
    <text evidence="3">The sequence shown here is derived from an EMBL/GenBank/DDBJ whole genome shotgun (WGS) entry which is preliminary data.</text>
</comment>
<dbReference type="AlphaFoldDB" id="A0A7C4DYN6"/>
<dbReference type="EMBL" id="DTAD01000002">
    <property type="protein sequence ID" value="HGN89524.1"/>
    <property type="molecule type" value="Genomic_DNA"/>
</dbReference>
<dbReference type="PANTHER" id="PTHR21015:SF22">
    <property type="entry name" value="GLYCOSYLTRANSFERASE"/>
    <property type="match status" value="1"/>
</dbReference>
<dbReference type="GO" id="GO:0016757">
    <property type="term" value="F:glycosyltransferase activity"/>
    <property type="evidence" value="ECO:0007669"/>
    <property type="project" value="TreeGrafter"/>
</dbReference>
<proteinExistence type="inferred from homology"/>
<accession>A0A7C4DYN6</accession>
<organism evidence="3">
    <name type="scientific">Caldiarchaeum subterraneum</name>
    <dbReference type="NCBI Taxonomy" id="311458"/>
    <lineage>
        <taxon>Archaea</taxon>
        <taxon>Nitrososphaerota</taxon>
        <taxon>Candidatus Caldarchaeales</taxon>
        <taxon>Candidatus Caldarchaeaceae</taxon>
        <taxon>Candidatus Caldarchaeum</taxon>
    </lineage>
</organism>
<gene>
    <name evidence="4" type="ORF">ENM30_03535</name>
    <name evidence="3" type="ORF">ENT82_00125</name>
    <name evidence="2" type="ORF">ENU43_05985</name>
</gene>
<dbReference type="SUPFAM" id="SSF53756">
    <property type="entry name" value="UDP-Glycosyltransferase/glycogen phosphorylase"/>
    <property type="match status" value="1"/>
</dbReference>
<evidence type="ECO:0000313" key="4">
    <source>
        <dbReference type="EMBL" id="HHN52368.1"/>
    </source>
</evidence>
<evidence type="ECO:0000256" key="1">
    <source>
        <dbReference type="ARBA" id="ARBA00006962"/>
    </source>
</evidence>
<name>A0A7C4DYN6_CALS0</name>
<dbReference type="EMBL" id="DTCM01000076">
    <property type="protein sequence ID" value="HGL41195.1"/>
    <property type="molecule type" value="Genomic_DNA"/>
</dbReference>
<dbReference type="Gene3D" id="3.40.50.2000">
    <property type="entry name" value="Glycogen Phosphorylase B"/>
    <property type="match status" value="2"/>
</dbReference>
<dbReference type="Pfam" id="PF13528">
    <property type="entry name" value="Glyco_trans_1_3"/>
    <property type="match status" value="1"/>
</dbReference>